<organism evidence="4 5">
    <name type="scientific">Pseudonocardia halophobica</name>
    <dbReference type="NCBI Taxonomy" id="29401"/>
    <lineage>
        <taxon>Bacteria</taxon>
        <taxon>Bacillati</taxon>
        <taxon>Actinomycetota</taxon>
        <taxon>Actinomycetes</taxon>
        <taxon>Pseudonocardiales</taxon>
        <taxon>Pseudonocardiaceae</taxon>
        <taxon>Pseudonocardia</taxon>
    </lineage>
</organism>
<sequence>MSSTVRPGRPAAATPEAGAGGRERPKAATLGTPADAPSAAGQPPVVADRERRRRHRRAEAIAWRSRLWSWTSLKRLRHCGRVTHTAAGGPVLRVSETPEGRRAGLAGLQSCGSPWACPVCARRIAGERSAELLDVLSTVAAARGSAHLITLTMRHRRGQRLADLWTALSAAWGAVVSGRQCERERDTWGLLGWVRVVEATHGEHGWHLHVHALAVFDGPISDLMAEELGGRWFARWQRALARRGMDAVEDRGGLDVRAVQMTAASLEQVSDYLAKITAEVVASSAKEGRDGNRSPFAILRDALATGLADDCELWWEWEQASFNRRQVSWSRDLRAWAGLRTERTDDDIVAEDLGGEDTIGVTPEAWPAVRLHVAELLDLAETQGVDAVKAWLTARCLDWFLPAPRRPVTARPV</sequence>
<dbReference type="Proteomes" id="UP001143463">
    <property type="component" value="Unassembled WGS sequence"/>
</dbReference>
<evidence type="ECO:0000313" key="4">
    <source>
        <dbReference type="EMBL" id="GLL11358.1"/>
    </source>
</evidence>
<feature type="region of interest" description="Disordered" evidence="3">
    <location>
        <begin position="1"/>
        <end position="53"/>
    </location>
</feature>
<accession>A0A9W6L1M3</accession>
<keyword evidence="5" id="KW-1185">Reference proteome</keyword>
<gene>
    <name evidence="4" type="ORF">GCM10017577_24990</name>
</gene>
<proteinExistence type="inferred from homology"/>
<evidence type="ECO:0000313" key="5">
    <source>
        <dbReference type="Proteomes" id="UP001143463"/>
    </source>
</evidence>
<dbReference type="Pfam" id="PF01446">
    <property type="entry name" value="Rep_1"/>
    <property type="match status" value="1"/>
</dbReference>
<evidence type="ECO:0000256" key="3">
    <source>
        <dbReference type="SAM" id="MobiDB-lite"/>
    </source>
</evidence>
<keyword evidence="2" id="KW-0235">DNA replication</keyword>
<reference evidence="4" key="2">
    <citation type="submission" date="2023-01" db="EMBL/GenBank/DDBJ databases">
        <authorList>
            <person name="Sun Q."/>
            <person name="Evtushenko L."/>
        </authorList>
    </citation>
    <scope>NUCLEOTIDE SEQUENCE</scope>
    <source>
        <strain evidence="4">VKM Ac-1069</strain>
    </source>
</reference>
<evidence type="ECO:0008006" key="6">
    <source>
        <dbReference type="Google" id="ProtNLM"/>
    </source>
</evidence>
<comment type="similarity">
    <text evidence="1">Belongs to the Gram-positive plasmids replication protein type 1 family.</text>
</comment>
<feature type="compositionally biased region" description="Low complexity" evidence="3">
    <location>
        <begin position="1"/>
        <end position="17"/>
    </location>
</feature>
<name>A0A9W6L1M3_9PSEU</name>
<dbReference type="EMBL" id="BSFQ01000008">
    <property type="protein sequence ID" value="GLL11358.1"/>
    <property type="molecule type" value="Genomic_DNA"/>
</dbReference>
<comment type="caution">
    <text evidence="4">The sequence shown here is derived from an EMBL/GenBank/DDBJ whole genome shotgun (WGS) entry which is preliminary data.</text>
</comment>
<dbReference type="GO" id="GO:0006260">
    <property type="term" value="P:DNA replication"/>
    <property type="evidence" value="ECO:0007669"/>
    <property type="project" value="UniProtKB-KW"/>
</dbReference>
<dbReference type="AlphaFoldDB" id="A0A9W6L1M3"/>
<dbReference type="InterPro" id="IPR000989">
    <property type="entry name" value="Rep"/>
</dbReference>
<reference evidence="4" key="1">
    <citation type="journal article" date="2014" name="Int. J. Syst. Evol. Microbiol.">
        <title>Complete genome sequence of Corynebacterium casei LMG S-19264T (=DSM 44701T), isolated from a smear-ripened cheese.</title>
        <authorList>
            <consortium name="US DOE Joint Genome Institute (JGI-PGF)"/>
            <person name="Walter F."/>
            <person name="Albersmeier A."/>
            <person name="Kalinowski J."/>
            <person name="Ruckert C."/>
        </authorList>
    </citation>
    <scope>NUCLEOTIDE SEQUENCE</scope>
    <source>
        <strain evidence="4">VKM Ac-1069</strain>
    </source>
</reference>
<evidence type="ECO:0000256" key="1">
    <source>
        <dbReference type="ARBA" id="ARBA00008909"/>
    </source>
</evidence>
<dbReference type="GO" id="GO:0003677">
    <property type="term" value="F:DNA binding"/>
    <property type="evidence" value="ECO:0007669"/>
    <property type="project" value="InterPro"/>
</dbReference>
<evidence type="ECO:0000256" key="2">
    <source>
        <dbReference type="ARBA" id="ARBA00022705"/>
    </source>
</evidence>
<protein>
    <recommendedName>
        <fullName evidence="6">Replication protein</fullName>
    </recommendedName>
</protein>